<dbReference type="OrthoDB" id="11475at2157"/>
<dbReference type="AlphaFoldDB" id="A0A1G8T4W9"/>
<evidence type="ECO:0000256" key="4">
    <source>
        <dbReference type="ARBA" id="ARBA00022692"/>
    </source>
</evidence>
<dbReference type="InterPro" id="IPR006685">
    <property type="entry name" value="MscS_channel_2nd"/>
</dbReference>
<comment type="subcellular location">
    <subcellularLocation>
        <location evidence="1">Cell membrane</location>
        <topology evidence="1">Multi-pass membrane protein</topology>
    </subcellularLocation>
</comment>
<dbReference type="PANTHER" id="PTHR30347:SF1">
    <property type="entry name" value="MECHANOSENSITIVE CHANNEL MSCK"/>
    <property type="match status" value="1"/>
</dbReference>
<dbReference type="RefSeq" id="WP_092699438.1">
    <property type="nucleotide sequence ID" value="NZ_FNFC01000002.1"/>
</dbReference>
<feature type="domain" description="Mechanosensitive ion channel MscS" evidence="9">
    <location>
        <begin position="124"/>
        <end position="191"/>
    </location>
</feature>
<evidence type="ECO:0000313" key="12">
    <source>
        <dbReference type="Proteomes" id="UP000198856"/>
    </source>
</evidence>
<keyword evidence="6 8" id="KW-0472">Membrane</keyword>
<dbReference type="EMBL" id="FNFC01000002">
    <property type="protein sequence ID" value="SDJ36457.1"/>
    <property type="molecule type" value="Genomic_DNA"/>
</dbReference>
<keyword evidence="12" id="KW-1185">Reference proteome</keyword>
<keyword evidence="5 8" id="KW-1133">Transmembrane helix</keyword>
<dbReference type="InterPro" id="IPR052702">
    <property type="entry name" value="MscS-like_channel"/>
</dbReference>
<feature type="domain" description="Mechanosensitive ion channel MscS C-terminal" evidence="10">
    <location>
        <begin position="200"/>
        <end position="294"/>
    </location>
</feature>
<evidence type="ECO:0000256" key="2">
    <source>
        <dbReference type="ARBA" id="ARBA00008017"/>
    </source>
</evidence>
<dbReference type="Proteomes" id="UP000198856">
    <property type="component" value="Unassembled WGS sequence"/>
</dbReference>
<evidence type="ECO:0000259" key="10">
    <source>
        <dbReference type="Pfam" id="PF21082"/>
    </source>
</evidence>
<evidence type="ECO:0000259" key="9">
    <source>
        <dbReference type="Pfam" id="PF00924"/>
    </source>
</evidence>
<dbReference type="PANTHER" id="PTHR30347">
    <property type="entry name" value="POTASSIUM CHANNEL RELATED"/>
    <property type="match status" value="1"/>
</dbReference>
<dbReference type="SUPFAM" id="SSF82689">
    <property type="entry name" value="Mechanosensitive channel protein MscS (YggB), C-terminal domain"/>
    <property type="match status" value="1"/>
</dbReference>
<dbReference type="InterPro" id="IPR011066">
    <property type="entry name" value="MscS_channel_C_sf"/>
</dbReference>
<sequence>MRSILRDAFLSQATDTAVGNTTGVRRPGIVPDRVPIWVLEVVSAVVVLALASLAARLLVHLFSRRIAQHFERPSLTRVALAGIRIGVYVFALLTILRIFGLDLGNIALSVTVFSAVVGVVLAPIVGSIISGLFLLADQPYEIGDMIEITDRDTRGYVEDITLRYTKVFTLDNTFLVVPNGEMRSRDVVNYSAEDTRVRLTLDILLTYESDLAVARDRVQQSARAVDGVISGGPGIRIGSARYPASPQCLVADFADNGILLRLRYWVQEPYRIPSIRSEVAATIWDAFEGEAVEIAYPHSHLVFDETSGELQLSTEGTPGAEESPAASTRYDTGAQSADGESRGGDTGPE</sequence>
<feature type="region of interest" description="Disordered" evidence="7">
    <location>
        <begin position="307"/>
        <end position="349"/>
    </location>
</feature>
<name>A0A1G8T4W9_9EURY</name>
<comment type="similarity">
    <text evidence="2">Belongs to the MscS (TC 1.A.23) family.</text>
</comment>
<keyword evidence="3" id="KW-1003">Cell membrane</keyword>
<dbReference type="Pfam" id="PF21082">
    <property type="entry name" value="MS_channel_3rd"/>
    <property type="match status" value="1"/>
</dbReference>
<evidence type="ECO:0000256" key="3">
    <source>
        <dbReference type="ARBA" id="ARBA00022475"/>
    </source>
</evidence>
<evidence type="ECO:0000313" key="11">
    <source>
        <dbReference type="EMBL" id="SDJ36457.1"/>
    </source>
</evidence>
<evidence type="ECO:0000256" key="1">
    <source>
        <dbReference type="ARBA" id="ARBA00004651"/>
    </source>
</evidence>
<evidence type="ECO:0000256" key="8">
    <source>
        <dbReference type="SAM" id="Phobius"/>
    </source>
</evidence>
<dbReference type="Pfam" id="PF00924">
    <property type="entry name" value="MS_channel_2nd"/>
    <property type="match status" value="1"/>
</dbReference>
<gene>
    <name evidence="11" type="ORF">SAMN05216226_102323</name>
</gene>
<protein>
    <submittedName>
        <fullName evidence="11">Mechanosensitive ion channel</fullName>
    </submittedName>
</protein>
<dbReference type="GO" id="GO:0055085">
    <property type="term" value="P:transmembrane transport"/>
    <property type="evidence" value="ECO:0007669"/>
    <property type="project" value="InterPro"/>
</dbReference>
<dbReference type="GO" id="GO:0005886">
    <property type="term" value="C:plasma membrane"/>
    <property type="evidence" value="ECO:0007669"/>
    <property type="project" value="UniProtKB-SubCell"/>
</dbReference>
<evidence type="ECO:0000256" key="5">
    <source>
        <dbReference type="ARBA" id="ARBA00022989"/>
    </source>
</evidence>
<organism evidence="11 12">
    <name type="scientific">Halovenus aranensis</name>
    <dbReference type="NCBI Taxonomy" id="890420"/>
    <lineage>
        <taxon>Archaea</taxon>
        <taxon>Methanobacteriati</taxon>
        <taxon>Methanobacteriota</taxon>
        <taxon>Stenosarchaea group</taxon>
        <taxon>Halobacteria</taxon>
        <taxon>Halobacteriales</taxon>
        <taxon>Haloarculaceae</taxon>
        <taxon>Halovenus</taxon>
    </lineage>
</organism>
<evidence type="ECO:0000256" key="6">
    <source>
        <dbReference type="ARBA" id="ARBA00023136"/>
    </source>
</evidence>
<dbReference type="InterPro" id="IPR010920">
    <property type="entry name" value="LSM_dom_sf"/>
</dbReference>
<feature type="compositionally biased region" description="Polar residues" evidence="7">
    <location>
        <begin position="325"/>
        <end position="335"/>
    </location>
</feature>
<dbReference type="Gene3D" id="2.30.30.60">
    <property type="match status" value="1"/>
</dbReference>
<proteinExistence type="inferred from homology"/>
<feature type="transmembrane region" description="Helical" evidence="8">
    <location>
        <begin position="78"/>
        <end position="100"/>
    </location>
</feature>
<keyword evidence="4 8" id="KW-0812">Transmembrane</keyword>
<dbReference type="Gene3D" id="3.30.70.100">
    <property type="match status" value="1"/>
</dbReference>
<feature type="transmembrane region" description="Helical" evidence="8">
    <location>
        <begin position="106"/>
        <end position="135"/>
    </location>
</feature>
<dbReference type="InterPro" id="IPR023408">
    <property type="entry name" value="MscS_beta-dom_sf"/>
</dbReference>
<dbReference type="SUPFAM" id="SSF50182">
    <property type="entry name" value="Sm-like ribonucleoproteins"/>
    <property type="match status" value="1"/>
</dbReference>
<feature type="transmembrane region" description="Helical" evidence="8">
    <location>
        <begin position="36"/>
        <end position="58"/>
    </location>
</feature>
<reference evidence="11 12" key="1">
    <citation type="submission" date="2016-10" db="EMBL/GenBank/DDBJ databases">
        <authorList>
            <person name="de Groot N.N."/>
        </authorList>
    </citation>
    <scope>NUCLEOTIDE SEQUENCE [LARGE SCALE GENOMIC DNA]</scope>
    <source>
        <strain evidence="11 12">IBRC-M10015</strain>
    </source>
</reference>
<dbReference type="Gene3D" id="1.10.287.1260">
    <property type="match status" value="1"/>
</dbReference>
<evidence type="ECO:0000256" key="7">
    <source>
        <dbReference type="SAM" id="MobiDB-lite"/>
    </source>
</evidence>
<accession>A0A1G8T4W9</accession>
<dbReference type="STRING" id="890420.SAMN05216226_102323"/>
<dbReference type="InterPro" id="IPR049278">
    <property type="entry name" value="MS_channel_C"/>
</dbReference>